<dbReference type="InterPro" id="IPR013520">
    <property type="entry name" value="Ribonucl_H"/>
</dbReference>
<comment type="caution">
    <text evidence="5">The sequence shown here is derived from an EMBL/GenBank/DDBJ whole genome shotgun (WGS) entry which is preliminary data.</text>
</comment>
<evidence type="ECO:0000259" key="4">
    <source>
        <dbReference type="SMART" id="SM00479"/>
    </source>
</evidence>
<evidence type="ECO:0000256" key="1">
    <source>
        <dbReference type="ARBA" id="ARBA00022722"/>
    </source>
</evidence>
<organism evidence="5 6">
    <name type="scientific">Candidatus Limivivens merdigallinarum</name>
    <dbReference type="NCBI Taxonomy" id="2840859"/>
    <lineage>
        <taxon>Bacteria</taxon>
        <taxon>Bacillati</taxon>
        <taxon>Bacillota</taxon>
        <taxon>Clostridia</taxon>
        <taxon>Lachnospirales</taxon>
        <taxon>Lachnospiraceae</taxon>
        <taxon>Lachnospiraceae incertae sedis</taxon>
        <taxon>Candidatus Limivivens</taxon>
    </lineage>
</organism>
<dbReference type="SUPFAM" id="SSF53098">
    <property type="entry name" value="Ribonuclease H-like"/>
    <property type="match status" value="1"/>
</dbReference>
<gene>
    <name evidence="5" type="ORF">IAB26_04660</name>
</gene>
<dbReference type="PANTHER" id="PTHR23044">
    <property type="entry name" value="3'-5' EXONUCLEASE ERI1-RELATED"/>
    <property type="match status" value="1"/>
</dbReference>
<accession>A0A9D0ZVZ5</accession>
<dbReference type="InterPro" id="IPR051274">
    <property type="entry name" value="3-5_Exoribonuclease"/>
</dbReference>
<reference evidence="5" key="2">
    <citation type="journal article" date="2021" name="PeerJ">
        <title>Extensive microbial diversity within the chicken gut microbiome revealed by metagenomics and culture.</title>
        <authorList>
            <person name="Gilroy R."/>
            <person name="Ravi A."/>
            <person name="Getino M."/>
            <person name="Pursley I."/>
            <person name="Horton D.L."/>
            <person name="Alikhan N.F."/>
            <person name="Baker D."/>
            <person name="Gharbi K."/>
            <person name="Hall N."/>
            <person name="Watson M."/>
            <person name="Adriaenssens E.M."/>
            <person name="Foster-Nyarko E."/>
            <person name="Jarju S."/>
            <person name="Secka A."/>
            <person name="Antonio M."/>
            <person name="Oren A."/>
            <person name="Chaudhuri R.R."/>
            <person name="La Ragione R."/>
            <person name="Hildebrand F."/>
            <person name="Pallen M.J."/>
        </authorList>
    </citation>
    <scope>NUCLEOTIDE SEQUENCE</scope>
    <source>
        <strain evidence="5">ChiSjej3B21-11622</strain>
    </source>
</reference>
<evidence type="ECO:0000256" key="3">
    <source>
        <dbReference type="ARBA" id="ARBA00022839"/>
    </source>
</evidence>
<keyword evidence="1" id="KW-0540">Nuclease</keyword>
<keyword evidence="2" id="KW-0378">Hydrolase</keyword>
<dbReference type="GO" id="GO:0003676">
    <property type="term" value="F:nucleic acid binding"/>
    <property type="evidence" value="ECO:0007669"/>
    <property type="project" value="InterPro"/>
</dbReference>
<dbReference type="AlphaFoldDB" id="A0A9D0ZVZ5"/>
<dbReference type="InterPro" id="IPR047201">
    <property type="entry name" value="ERI-1_3'hExo-like"/>
</dbReference>
<dbReference type="InterPro" id="IPR036397">
    <property type="entry name" value="RNaseH_sf"/>
</dbReference>
<proteinExistence type="predicted"/>
<dbReference type="SMART" id="SM00479">
    <property type="entry name" value="EXOIII"/>
    <property type="match status" value="1"/>
</dbReference>
<dbReference type="PANTHER" id="PTHR23044:SF61">
    <property type="entry name" value="3'-5' EXORIBONUCLEASE 1-RELATED"/>
    <property type="match status" value="1"/>
</dbReference>
<evidence type="ECO:0000313" key="5">
    <source>
        <dbReference type="EMBL" id="HIQ95835.1"/>
    </source>
</evidence>
<dbReference type="CDD" id="cd06133">
    <property type="entry name" value="ERI-1_3'hExo_like"/>
    <property type="match status" value="1"/>
</dbReference>
<evidence type="ECO:0000256" key="2">
    <source>
        <dbReference type="ARBA" id="ARBA00022801"/>
    </source>
</evidence>
<name>A0A9D0ZVZ5_9FIRM</name>
<dbReference type="EMBL" id="DVFT01000071">
    <property type="protein sequence ID" value="HIQ95835.1"/>
    <property type="molecule type" value="Genomic_DNA"/>
</dbReference>
<sequence length="315" mass="37279">MDYIVFDLEWNQCPDGKDKEDKRLPFEIIQIGAVKLNEQFEETDRFNEYIRPVLYKTLHFHTREILHVDIQSLRRARSFPEVASDFFSWCGTDPVYCTWGSSDLLELQRNLTFHGMESPFPFPLFYLDIQKNFSLQMEDGKSRRSLEYVSNLLNLPKGIPFHNALSDSIYTSRVMQKLDKQALLDYFSIDYYRVPGSRKEEILVQYGTYSKFVSKTFANKNDAMRDRKVASTPCYLCKKPAKKKIRWFTGNSRNYYCLCYCETHGWLKGKIRLKKTEEDRVFAVKTLKLIGTEEAKRIVDRKDAVRRKNQRHRSS</sequence>
<dbReference type="InterPro" id="IPR012337">
    <property type="entry name" value="RNaseH-like_sf"/>
</dbReference>
<keyword evidence="3 5" id="KW-0269">Exonuclease</keyword>
<dbReference type="Proteomes" id="UP000886886">
    <property type="component" value="Unassembled WGS sequence"/>
</dbReference>
<protein>
    <submittedName>
        <fullName evidence="5">Exonuclease domain-containing protein</fullName>
    </submittedName>
</protein>
<evidence type="ECO:0000313" key="6">
    <source>
        <dbReference type="Proteomes" id="UP000886886"/>
    </source>
</evidence>
<dbReference type="Pfam" id="PF00929">
    <property type="entry name" value="RNase_T"/>
    <property type="match status" value="1"/>
</dbReference>
<reference evidence="5" key="1">
    <citation type="submission" date="2020-10" db="EMBL/GenBank/DDBJ databases">
        <authorList>
            <person name="Gilroy R."/>
        </authorList>
    </citation>
    <scope>NUCLEOTIDE SEQUENCE</scope>
    <source>
        <strain evidence="5">ChiSjej3B21-11622</strain>
    </source>
</reference>
<feature type="domain" description="Exonuclease" evidence="4">
    <location>
        <begin position="2"/>
        <end position="184"/>
    </location>
</feature>
<dbReference type="GO" id="GO:0000175">
    <property type="term" value="F:3'-5'-RNA exonuclease activity"/>
    <property type="evidence" value="ECO:0007669"/>
    <property type="project" value="InterPro"/>
</dbReference>
<dbReference type="Gene3D" id="3.30.420.10">
    <property type="entry name" value="Ribonuclease H-like superfamily/Ribonuclease H"/>
    <property type="match status" value="1"/>
</dbReference>